<evidence type="ECO:0000313" key="10">
    <source>
        <dbReference type="Proteomes" id="UP001236723"/>
    </source>
</evidence>
<name>A0ABU0DW97_9BACI</name>
<dbReference type="EMBL" id="JAUSUP010000013">
    <property type="protein sequence ID" value="MDQ0352743.1"/>
    <property type="molecule type" value="Genomic_DNA"/>
</dbReference>
<evidence type="ECO:0000256" key="2">
    <source>
        <dbReference type="ARBA" id="ARBA00005988"/>
    </source>
</evidence>
<reference evidence="9 10" key="1">
    <citation type="submission" date="2023-07" db="EMBL/GenBank/DDBJ databases">
        <title>Genomic Encyclopedia of Type Strains, Phase IV (KMG-IV): sequencing the most valuable type-strain genomes for metagenomic binning, comparative biology and taxonomic classification.</title>
        <authorList>
            <person name="Goeker M."/>
        </authorList>
    </citation>
    <scope>NUCLEOTIDE SEQUENCE [LARGE SCALE GENOMIC DNA]</scope>
    <source>
        <strain evidence="9 10">DSM 15448</strain>
    </source>
</reference>
<evidence type="ECO:0000259" key="8">
    <source>
        <dbReference type="PROSITE" id="PS52035"/>
    </source>
</evidence>
<dbReference type="CDD" id="cd06229">
    <property type="entry name" value="M14_Endopeptidase_I"/>
    <property type="match status" value="1"/>
</dbReference>
<evidence type="ECO:0000313" key="9">
    <source>
        <dbReference type="EMBL" id="MDQ0352743.1"/>
    </source>
</evidence>
<evidence type="ECO:0000256" key="3">
    <source>
        <dbReference type="ARBA" id="ARBA00022670"/>
    </source>
</evidence>
<dbReference type="PANTHER" id="PTHR11705:SF143">
    <property type="entry name" value="SLL0236 PROTEIN"/>
    <property type="match status" value="1"/>
</dbReference>
<dbReference type="PANTHER" id="PTHR11705">
    <property type="entry name" value="PROTEASE FAMILY M14 CARBOXYPEPTIDASE A,B"/>
    <property type="match status" value="1"/>
</dbReference>
<dbReference type="SMART" id="SM00631">
    <property type="entry name" value="Zn_pept"/>
    <property type="match status" value="1"/>
</dbReference>
<dbReference type="Gene3D" id="3.40.630.10">
    <property type="entry name" value="Zn peptidases"/>
    <property type="match status" value="1"/>
</dbReference>
<proteinExistence type="inferred from homology"/>
<dbReference type="Proteomes" id="UP001236723">
    <property type="component" value="Unassembled WGS sequence"/>
</dbReference>
<dbReference type="InterPro" id="IPR000834">
    <property type="entry name" value="Peptidase_M14"/>
</dbReference>
<keyword evidence="4" id="KW-0378">Hydrolase</keyword>
<feature type="domain" description="Peptidase M14" evidence="8">
    <location>
        <begin position="610"/>
        <end position="903"/>
    </location>
</feature>
<accession>A0ABU0DW97</accession>
<feature type="active site" description="Proton donor/acceptor" evidence="7">
    <location>
        <position position="870"/>
    </location>
</feature>
<dbReference type="Gene3D" id="2.30.30.40">
    <property type="entry name" value="SH3 Domains"/>
    <property type="match status" value="2"/>
</dbReference>
<keyword evidence="10" id="KW-1185">Reference proteome</keyword>
<dbReference type="RefSeq" id="WP_307069573.1">
    <property type="nucleotide sequence ID" value="NZ_JAUSUP010000013.1"/>
</dbReference>
<comment type="similarity">
    <text evidence="2 7">Belongs to the peptidase M14 family.</text>
</comment>
<keyword evidence="6" id="KW-0482">Metalloprotease</keyword>
<dbReference type="InterPro" id="IPR034274">
    <property type="entry name" value="ENP1_M14_CPD"/>
</dbReference>
<gene>
    <name evidence="9" type="ORF">J2R98_002594</name>
</gene>
<evidence type="ECO:0000256" key="6">
    <source>
        <dbReference type="ARBA" id="ARBA00023049"/>
    </source>
</evidence>
<evidence type="ECO:0000256" key="4">
    <source>
        <dbReference type="ARBA" id="ARBA00022801"/>
    </source>
</evidence>
<comment type="caution">
    <text evidence="9">The sequence shown here is derived from an EMBL/GenBank/DDBJ whole genome shotgun (WGS) entry which is preliminary data.</text>
</comment>
<keyword evidence="3" id="KW-0645">Protease</keyword>
<evidence type="ECO:0000256" key="1">
    <source>
        <dbReference type="ARBA" id="ARBA00001947"/>
    </source>
</evidence>
<dbReference type="PRINTS" id="PR00765">
    <property type="entry name" value="CRBOXYPTASEA"/>
</dbReference>
<comment type="cofactor">
    <cofactor evidence="1">
        <name>Zn(2+)</name>
        <dbReference type="ChEBI" id="CHEBI:29105"/>
    </cofactor>
</comment>
<evidence type="ECO:0000256" key="7">
    <source>
        <dbReference type="PROSITE-ProRule" id="PRU01379"/>
    </source>
</evidence>
<dbReference type="Pfam" id="PF00246">
    <property type="entry name" value="Peptidase_M14"/>
    <property type="match status" value="1"/>
</dbReference>
<sequence length="906" mass="101777">MNFRVKSSIGAFVGSLALFSFLLLFVGSTVYAGTQTEKGIVINGDTAVYEEKTKESSALKTYSEGSTLIFTESDDEEWYDAEVIVDGERKAGFIHTDDVDLINEERTNLSGYSIDNTSVYKSPTKQSGTWKSYSEGRLLYYTSLSANWYEASVIVDGERQTGYIHVNDVEEPVDEQENSSGYALNEETHVYASPTLNAGVLKTYDRGHLLYYETYLSDWYRAVVYINGEQHVGYINKGHVEEPTEDSTNLSGVALTDRTNVYNSPNNQSGVLKSYAVGSVLKYESYLEDWYRAEVILDGERKSGYLSKSDVQEPVDNPVDLSGIALKDRTNVYSSPNVSSNVLKDYSPGATLLYESFIDGWYKATVFLNGEGHTGYINHSDVEEPVDNPESLSGVALKVRTHVYDSPNKSSDTLKAYNQGHILKYETFIHDWYKATVFLNGEAHTGYIHKDDVEEPVEEQESLQGYAYSPNTKVYGTPSKNSGTLKSYSEGRLLQYRTYIQDWYEATVILGGNAQTGYIHKDDVIAVDASQENLDGIAIYDKTYVYSDPSKNSRQLKGYNFGSDLIFKSFTENWYEAEVVVEGQRHTGYIYKDDVSLDGVNAEPIVNAKTTYTYDQMVKDIHQLARQYPGLIEVEVIGQSVEGRDIHAVKVGNGDTKITINSSHHAREWISTNLVMHQIDTYSQAYVKEETVDGYDAREILEQASIYYVPMVNPDGVVLVQEGPKAVENTDYVIALNGGSTNFDGWKANIRGVDLNRQYPADWDTIRYVEPTPGPERYKGPRPLSEPETQAMFDFTISHDFQTAVAYHSSGEILYWDYYTSGQLQDDSLRIANMISDKTGYPLYTPFNPSGGGYKDWVLDSLGYPGYTPELSPYIGDRPVPLSNYDAIWEQNDSIGLMLAEEAYLR</sequence>
<dbReference type="SUPFAM" id="SSF53187">
    <property type="entry name" value="Zn-dependent exopeptidases"/>
    <property type="match status" value="1"/>
</dbReference>
<organism evidence="9 10">
    <name type="scientific">Alkalibacillus filiformis</name>
    <dbReference type="NCBI Taxonomy" id="200990"/>
    <lineage>
        <taxon>Bacteria</taxon>
        <taxon>Bacillati</taxon>
        <taxon>Bacillota</taxon>
        <taxon>Bacilli</taxon>
        <taxon>Bacillales</taxon>
        <taxon>Bacillaceae</taxon>
        <taxon>Alkalibacillus</taxon>
    </lineage>
</organism>
<evidence type="ECO:0000256" key="5">
    <source>
        <dbReference type="ARBA" id="ARBA00022833"/>
    </source>
</evidence>
<dbReference type="PROSITE" id="PS52035">
    <property type="entry name" value="PEPTIDASE_M14"/>
    <property type="match status" value="1"/>
</dbReference>
<protein>
    <submittedName>
        <fullName evidence="9">Nitrogen fixation protein</fullName>
    </submittedName>
</protein>
<keyword evidence="5" id="KW-0862">Zinc</keyword>